<evidence type="ECO:0000256" key="1">
    <source>
        <dbReference type="SAM" id="Phobius"/>
    </source>
</evidence>
<reference evidence="2 3" key="1">
    <citation type="journal article" date="2015" name="Nature">
        <title>rRNA introns, odd ribosomes, and small enigmatic genomes across a large radiation of phyla.</title>
        <authorList>
            <person name="Brown C.T."/>
            <person name="Hug L.A."/>
            <person name="Thomas B.C."/>
            <person name="Sharon I."/>
            <person name="Castelle C.J."/>
            <person name="Singh A."/>
            <person name="Wilkins M.J."/>
            <person name="Williams K.H."/>
            <person name="Banfield J.F."/>
        </authorList>
    </citation>
    <scope>NUCLEOTIDE SEQUENCE [LARGE SCALE GENOMIC DNA]</scope>
</reference>
<evidence type="ECO:0000313" key="2">
    <source>
        <dbReference type="EMBL" id="KKR40243.1"/>
    </source>
</evidence>
<dbReference type="EMBL" id="LBXZ01000009">
    <property type="protein sequence ID" value="KKR40243.1"/>
    <property type="molecule type" value="Genomic_DNA"/>
</dbReference>
<sequence length="133" mass="14379">MPLPDQLKVSSTRNGLSVVGTRLSVIGENSAHAKEWALQNGYWFTINVVLVGLFVVMLLAYVMQMNVVTAGGYKVKLMNDKIVSLNESNAALMASKSSMEDQSAIISFANSNNMVEAKDSMAMFQSGGVALQR</sequence>
<protein>
    <recommendedName>
        <fullName evidence="4">Cell division protein FtsL</fullName>
    </recommendedName>
</protein>
<keyword evidence="1" id="KW-0812">Transmembrane</keyword>
<evidence type="ECO:0008006" key="4">
    <source>
        <dbReference type="Google" id="ProtNLM"/>
    </source>
</evidence>
<dbReference type="Proteomes" id="UP000034072">
    <property type="component" value="Unassembled WGS sequence"/>
</dbReference>
<proteinExistence type="predicted"/>
<keyword evidence="1" id="KW-1133">Transmembrane helix</keyword>
<keyword evidence="1" id="KW-0472">Membrane</keyword>
<gene>
    <name evidence="2" type="ORF">UT75_C0009G0016</name>
</gene>
<accession>A0A0G0QJF7</accession>
<name>A0A0G0QJF7_9BACT</name>
<evidence type="ECO:0000313" key="3">
    <source>
        <dbReference type="Proteomes" id="UP000034072"/>
    </source>
</evidence>
<organism evidence="2 3">
    <name type="scientific">Candidatus Yanofskybacteria bacterium GW2011_GWE2_40_11</name>
    <dbReference type="NCBI Taxonomy" id="1619033"/>
    <lineage>
        <taxon>Bacteria</taxon>
        <taxon>Candidatus Yanofskyibacteriota</taxon>
    </lineage>
</organism>
<comment type="caution">
    <text evidence="2">The sequence shown here is derived from an EMBL/GenBank/DDBJ whole genome shotgun (WGS) entry which is preliminary data.</text>
</comment>
<feature type="transmembrane region" description="Helical" evidence="1">
    <location>
        <begin position="42"/>
        <end position="62"/>
    </location>
</feature>
<dbReference type="AlphaFoldDB" id="A0A0G0QJF7"/>